<dbReference type="InterPro" id="IPR001611">
    <property type="entry name" value="Leu-rich_rpt"/>
</dbReference>
<evidence type="ECO:0000256" key="1">
    <source>
        <dbReference type="SAM" id="MobiDB-lite"/>
    </source>
</evidence>
<dbReference type="PANTHER" id="PTHR48051">
    <property type="match status" value="1"/>
</dbReference>
<feature type="compositionally biased region" description="Basic and acidic residues" evidence="1">
    <location>
        <begin position="1"/>
        <end position="11"/>
    </location>
</feature>
<feature type="compositionally biased region" description="Basic and acidic residues" evidence="1">
    <location>
        <begin position="35"/>
        <end position="46"/>
    </location>
</feature>
<feature type="region of interest" description="Disordered" evidence="1">
    <location>
        <begin position="1"/>
        <end position="46"/>
    </location>
</feature>
<name>A0A6S7LT85_PARCT</name>
<dbReference type="InterPro" id="IPR032675">
    <property type="entry name" value="LRR_dom_sf"/>
</dbReference>
<sequence length="370" mass="42227">MDLRTLDENAKDSISPPSHQIDPSRTKSINTIKNPRQESRTDYSENPKEFLDLSNKRLSLSDISPIIKSHRYVKKLDLSSCGLATLPEGLEYCVELEELNLSNNHLSHLPSSCWHYIPWCTLRKLNLSGCGLGKLPEGLKFCDELEELNLSNNPLSHFRSRFWGSRLPHAAIFLPVPQARIFQRICSEKLKILHFAQYWPVCVRCPLTIRARMSGRHFAKFHQRAYIPWGTLRKLDLSGCRLRKLPEGLKFCDELEELNLSNNPLGLSEKCLLKYIPRGTLKKLDLSGCGLTELPNDLEEWSNLQELNFSNNFFDHQDLLKKLNSGKVFSYSGFHKSGKELLKPTASGLRLSKQTRIIFEDAVYTQSGGG</sequence>
<dbReference type="GO" id="GO:0005737">
    <property type="term" value="C:cytoplasm"/>
    <property type="evidence" value="ECO:0007669"/>
    <property type="project" value="TreeGrafter"/>
</dbReference>
<dbReference type="Proteomes" id="UP001152795">
    <property type="component" value="Unassembled WGS sequence"/>
</dbReference>
<feature type="compositionally biased region" description="Polar residues" evidence="1">
    <location>
        <begin position="15"/>
        <end position="34"/>
    </location>
</feature>
<dbReference type="PROSITE" id="PS51450">
    <property type="entry name" value="LRR"/>
    <property type="match status" value="1"/>
</dbReference>
<dbReference type="InterPro" id="IPR003591">
    <property type="entry name" value="Leu-rich_rpt_typical-subtyp"/>
</dbReference>
<dbReference type="Pfam" id="PF00560">
    <property type="entry name" value="LRR_1"/>
    <property type="match status" value="6"/>
</dbReference>
<dbReference type="InterPro" id="IPR050216">
    <property type="entry name" value="LRR_domain-containing"/>
</dbReference>
<gene>
    <name evidence="2" type="ORF">PACLA_8A087707</name>
</gene>
<dbReference type="SUPFAM" id="SSF52047">
    <property type="entry name" value="RNI-like"/>
    <property type="match status" value="1"/>
</dbReference>
<evidence type="ECO:0000313" key="3">
    <source>
        <dbReference type="Proteomes" id="UP001152795"/>
    </source>
</evidence>
<dbReference type="PANTHER" id="PTHR48051:SF1">
    <property type="entry name" value="RAS SUPPRESSOR PROTEIN 1"/>
    <property type="match status" value="1"/>
</dbReference>
<dbReference type="SMART" id="SM00369">
    <property type="entry name" value="LRR_TYP"/>
    <property type="match status" value="4"/>
</dbReference>
<accession>A0A6S7LT85</accession>
<protein>
    <submittedName>
        <fullName evidence="2">Leucine-rich repeat SHOC-2</fullName>
    </submittedName>
</protein>
<dbReference type="Gene3D" id="3.80.10.10">
    <property type="entry name" value="Ribonuclease Inhibitor"/>
    <property type="match status" value="2"/>
</dbReference>
<organism evidence="2 3">
    <name type="scientific">Paramuricea clavata</name>
    <name type="common">Red gorgonian</name>
    <name type="synonym">Violescent sea-whip</name>
    <dbReference type="NCBI Taxonomy" id="317549"/>
    <lineage>
        <taxon>Eukaryota</taxon>
        <taxon>Metazoa</taxon>
        <taxon>Cnidaria</taxon>
        <taxon>Anthozoa</taxon>
        <taxon>Octocorallia</taxon>
        <taxon>Malacalcyonacea</taxon>
        <taxon>Plexauridae</taxon>
        <taxon>Paramuricea</taxon>
    </lineage>
</organism>
<dbReference type="EMBL" id="CACRXK020033300">
    <property type="protein sequence ID" value="CAB4043832.1"/>
    <property type="molecule type" value="Genomic_DNA"/>
</dbReference>
<proteinExistence type="predicted"/>
<dbReference type="AlphaFoldDB" id="A0A6S7LT85"/>
<reference evidence="2" key="1">
    <citation type="submission" date="2020-04" db="EMBL/GenBank/DDBJ databases">
        <authorList>
            <person name="Alioto T."/>
            <person name="Alioto T."/>
            <person name="Gomez Garrido J."/>
        </authorList>
    </citation>
    <scope>NUCLEOTIDE SEQUENCE</scope>
    <source>
        <strain evidence="2">A484AB</strain>
    </source>
</reference>
<dbReference type="OrthoDB" id="1060944at2759"/>
<comment type="caution">
    <text evidence="2">The sequence shown here is derived from an EMBL/GenBank/DDBJ whole genome shotgun (WGS) entry which is preliminary data.</text>
</comment>
<evidence type="ECO:0000313" key="2">
    <source>
        <dbReference type="EMBL" id="CAB4043832.1"/>
    </source>
</evidence>
<keyword evidence="3" id="KW-1185">Reference proteome</keyword>